<keyword evidence="13 15" id="KW-0141">cGMP biosynthesis</keyword>
<keyword evidence="8" id="KW-0342">GTP-binding</keyword>
<evidence type="ECO:0000256" key="4">
    <source>
        <dbReference type="ARBA" id="ARBA00022692"/>
    </source>
</evidence>
<evidence type="ECO:0000259" key="18">
    <source>
        <dbReference type="PROSITE" id="PS50011"/>
    </source>
</evidence>
<dbReference type="InterPro" id="IPR029787">
    <property type="entry name" value="Nucleotide_cyclase"/>
</dbReference>
<evidence type="ECO:0000256" key="10">
    <source>
        <dbReference type="ARBA" id="ARBA00023170"/>
    </source>
</evidence>
<dbReference type="InterPro" id="IPR000719">
    <property type="entry name" value="Prot_kinase_dom"/>
</dbReference>
<dbReference type="PANTHER" id="PTHR11920:SF501">
    <property type="entry name" value="GUANYLATE CYCLASE 32E"/>
    <property type="match status" value="1"/>
</dbReference>
<sequence length="517" mass="58807">IYNEYLIYTTVYYYNICIFRLFFKGIEYLHQSSIRVHGNLKSTNCLITNKWTLQLSDFGLNELRYATDECTRYDDEMQYYKNMLWHSPEQLRARIKSVYMPPCQKHDVYSFAIILHEIMTRQGAWGKYNREPKEIVSKLCAIPCSEKDAFRPSMEDVQCQDYVVKVITDGWAENPADRPEITDVAIRLKRMRQGMKTNIVDNMLARLEKYASNLEDLVSERTRLLEEEKRKTEALLHRMLPKSVATQLMRGKYVVPESFDAVTIYFSDIVGFTELSSSSTPMEVVNMLNDLYTLFDSIISNYDVYKVETIGDAYMVVSGLPECNGDRHASEISLMALELLDAVKTFHIQHRPAQQLKLRIGLHTGPVVSGVVGLTMPRYCLFGDTVNTASRMESNGEALRIHVSSQTKTVLDSIGGFLLERRGLVKMKGKGEQLTYWLEGHHDGPSRRKEQFSAPLTPLFNGPQGGQAAGSPDRRQSLIPDTVEISALSIHTPTPLLPNGGARPARIHASNSLIQKR</sequence>
<feature type="coiled-coil region" evidence="16">
    <location>
        <begin position="200"/>
        <end position="231"/>
    </location>
</feature>
<accession>A0A1V9XPT1</accession>
<dbReference type="SUPFAM" id="SSF56112">
    <property type="entry name" value="Protein kinase-like (PK-like)"/>
    <property type="match status" value="1"/>
</dbReference>
<keyword evidence="16" id="KW-0175">Coiled coil</keyword>
<comment type="caution">
    <text evidence="20">The sequence shown here is derived from an EMBL/GenBank/DDBJ whole genome shotgun (WGS) entry which is preliminary data.</text>
</comment>
<dbReference type="GO" id="GO:0004672">
    <property type="term" value="F:protein kinase activity"/>
    <property type="evidence" value="ECO:0007669"/>
    <property type="project" value="InterPro"/>
</dbReference>
<evidence type="ECO:0000256" key="13">
    <source>
        <dbReference type="ARBA" id="ARBA00023293"/>
    </source>
</evidence>
<comment type="subcellular location">
    <subcellularLocation>
        <location evidence="2">Membrane</location>
        <topology evidence="2">Single-pass type I membrane protein</topology>
    </subcellularLocation>
</comment>
<dbReference type="InParanoid" id="A0A1V9XPT1"/>
<feature type="region of interest" description="Disordered" evidence="17">
    <location>
        <begin position="440"/>
        <end position="475"/>
    </location>
</feature>
<dbReference type="PROSITE" id="PS00452">
    <property type="entry name" value="GUANYLATE_CYCLASE_1"/>
    <property type="match status" value="1"/>
</dbReference>
<gene>
    <name evidence="20" type="ORF">BIW11_08371</name>
</gene>
<evidence type="ECO:0000256" key="16">
    <source>
        <dbReference type="SAM" id="Coils"/>
    </source>
</evidence>
<evidence type="ECO:0000256" key="17">
    <source>
        <dbReference type="SAM" id="MobiDB-lite"/>
    </source>
</evidence>
<evidence type="ECO:0000256" key="15">
    <source>
        <dbReference type="RuleBase" id="RU003431"/>
    </source>
</evidence>
<keyword evidence="4" id="KW-0812">Transmembrane</keyword>
<dbReference type="GO" id="GO:0035556">
    <property type="term" value="P:intracellular signal transduction"/>
    <property type="evidence" value="ECO:0007669"/>
    <property type="project" value="InterPro"/>
</dbReference>
<dbReference type="InterPro" id="IPR050401">
    <property type="entry name" value="Cyclic_nucleotide_synthase"/>
</dbReference>
<dbReference type="EMBL" id="MNPL01006291">
    <property type="protein sequence ID" value="OQR75509.1"/>
    <property type="molecule type" value="Genomic_DNA"/>
</dbReference>
<evidence type="ECO:0000256" key="2">
    <source>
        <dbReference type="ARBA" id="ARBA00004479"/>
    </source>
</evidence>
<evidence type="ECO:0000256" key="12">
    <source>
        <dbReference type="ARBA" id="ARBA00023239"/>
    </source>
</evidence>
<keyword evidence="6" id="KW-0547">Nucleotide-binding</keyword>
<comment type="catalytic activity">
    <reaction evidence="1 15">
        <text>GTP = 3',5'-cyclic GMP + diphosphate</text>
        <dbReference type="Rhea" id="RHEA:13665"/>
        <dbReference type="ChEBI" id="CHEBI:33019"/>
        <dbReference type="ChEBI" id="CHEBI:37565"/>
        <dbReference type="ChEBI" id="CHEBI:57746"/>
        <dbReference type="EC" id="4.6.1.2"/>
    </reaction>
</comment>
<dbReference type="Pfam" id="PF00211">
    <property type="entry name" value="Guanylate_cyc"/>
    <property type="match status" value="1"/>
</dbReference>
<evidence type="ECO:0000256" key="11">
    <source>
        <dbReference type="ARBA" id="ARBA00023180"/>
    </source>
</evidence>
<dbReference type="GO" id="GO:0007168">
    <property type="term" value="P:receptor guanylyl cyclase signaling pathway"/>
    <property type="evidence" value="ECO:0007669"/>
    <property type="project" value="TreeGrafter"/>
</dbReference>
<keyword evidence="9" id="KW-0472">Membrane</keyword>
<keyword evidence="12 14" id="KW-0456">Lyase</keyword>
<evidence type="ECO:0000256" key="7">
    <source>
        <dbReference type="ARBA" id="ARBA00022989"/>
    </source>
</evidence>
<dbReference type="GO" id="GO:0004383">
    <property type="term" value="F:guanylate cyclase activity"/>
    <property type="evidence" value="ECO:0007669"/>
    <property type="project" value="UniProtKB-EC"/>
</dbReference>
<keyword evidence="7" id="KW-1133">Transmembrane helix</keyword>
<comment type="similarity">
    <text evidence="14">Belongs to the adenylyl cyclase class-4/guanylyl cyclase family.</text>
</comment>
<dbReference type="STRING" id="418985.A0A1V9XPT1"/>
<dbReference type="Pfam" id="PF07701">
    <property type="entry name" value="HNOBA"/>
    <property type="match status" value="1"/>
</dbReference>
<feature type="non-terminal residue" evidence="20">
    <location>
        <position position="1"/>
    </location>
</feature>
<dbReference type="PROSITE" id="PS50125">
    <property type="entry name" value="GUANYLATE_CYCLASE_2"/>
    <property type="match status" value="1"/>
</dbReference>
<dbReference type="GO" id="GO:0005524">
    <property type="term" value="F:ATP binding"/>
    <property type="evidence" value="ECO:0007669"/>
    <property type="project" value="InterPro"/>
</dbReference>
<evidence type="ECO:0000256" key="5">
    <source>
        <dbReference type="ARBA" id="ARBA00022729"/>
    </source>
</evidence>
<evidence type="ECO:0000256" key="14">
    <source>
        <dbReference type="RuleBase" id="RU000405"/>
    </source>
</evidence>
<evidence type="ECO:0000313" key="20">
    <source>
        <dbReference type="EMBL" id="OQR75509.1"/>
    </source>
</evidence>
<dbReference type="InterPro" id="IPR011009">
    <property type="entry name" value="Kinase-like_dom_sf"/>
</dbReference>
<dbReference type="Gene3D" id="3.30.70.1230">
    <property type="entry name" value="Nucleotide cyclase"/>
    <property type="match status" value="1"/>
</dbReference>
<name>A0A1V9XPT1_9ACAR</name>
<evidence type="ECO:0000256" key="3">
    <source>
        <dbReference type="ARBA" id="ARBA00012202"/>
    </source>
</evidence>
<dbReference type="GO" id="GO:0001653">
    <property type="term" value="F:peptide receptor activity"/>
    <property type="evidence" value="ECO:0007669"/>
    <property type="project" value="TreeGrafter"/>
</dbReference>
<dbReference type="GO" id="GO:0005525">
    <property type="term" value="F:GTP binding"/>
    <property type="evidence" value="ECO:0007669"/>
    <property type="project" value="UniProtKB-KW"/>
</dbReference>
<feature type="compositionally biased region" description="Basic and acidic residues" evidence="17">
    <location>
        <begin position="440"/>
        <end position="451"/>
    </location>
</feature>
<dbReference type="GO" id="GO:0005886">
    <property type="term" value="C:plasma membrane"/>
    <property type="evidence" value="ECO:0007669"/>
    <property type="project" value="TreeGrafter"/>
</dbReference>
<keyword evidence="5" id="KW-0732">Signal</keyword>
<feature type="region of interest" description="Disordered" evidence="17">
    <location>
        <begin position="494"/>
        <end position="517"/>
    </location>
</feature>
<proteinExistence type="inferred from homology"/>
<protein>
    <recommendedName>
        <fullName evidence="3 15">Guanylate cyclase</fullName>
        <ecNumber evidence="3 15">4.6.1.2</ecNumber>
    </recommendedName>
</protein>
<dbReference type="Proteomes" id="UP000192247">
    <property type="component" value="Unassembled WGS sequence"/>
</dbReference>
<evidence type="ECO:0000259" key="19">
    <source>
        <dbReference type="PROSITE" id="PS50125"/>
    </source>
</evidence>
<dbReference type="InterPro" id="IPR018297">
    <property type="entry name" value="A/G_cyclase_CS"/>
</dbReference>
<dbReference type="GO" id="GO:0004016">
    <property type="term" value="F:adenylate cyclase activity"/>
    <property type="evidence" value="ECO:0007669"/>
    <property type="project" value="TreeGrafter"/>
</dbReference>
<evidence type="ECO:0000256" key="6">
    <source>
        <dbReference type="ARBA" id="ARBA00022741"/>
    </source>
</evidence>
<dbReference type="SUPFAM" id="SSF55073">
    <property type="entry name" value="Nucleotide cyclase"/>
    <property type="match status" value="1"/>
</dbReference>
<dbReference type="PROSITE" id="PS50011">
    <property type="entry name" value="PROTEIN_KINASE_DOM"/>
    <property type="match status" value="1"/>
</dbReference>
<keyword evidence="11" id="KW-0325">Glycoprotein</keyword>
<dbReference type="SMART" id="SM00044">
    <property type="entry name" value="CYCc"/>
    <property type="match status" value="1"/>
</dbReference>
<keyword evidence="21" id="KW-1185">Reference proteome</keyword>
<reference evidence="20 21" key="1">
    <citation type="journal article" date="2017" name="Gigascience">
        <title>Draft genome of the honey bee ectoparasitic mite, Tropilaelaps mercedesae, is shaped by the parasitic life history.</title>
        <authorList>
            <person name="Dong X."/>
            <person name="Armstrong S.D."/>
            <person name="Xia D."/>
            <person name="Makepeace B.L."/>
            <person name="Darby A.C."/>
            <person name="Kadowaki T."/>
        </authorList>
    </citation>
    <scope>NUCLEOTIDE SEQUENCE [LARGE SCALE GENOMIC DNA]</scope>
    <source>
        <strain evidence="20">Wuxi-XJTLU</strain>
    </source>
</reference>
<dbReference type="OrthoDB" id="1890790at2759"/>
<dbReference type="InterPro" id="IPR001054">
    <property type="entry name" value="A/G_cyclase"/>
</dbReference>
<dbReference type="CDD" id="cd07302">
    <property type="entry name" value="CHD"/>
    <property type="match status" value="1"/>
</dbReference>
<evidence type="ECO:0000256" key="1">
    <source>
        <dbReference type="ARBA" id="ARBA00001436"/>
    </source>
</evidence>
<dbReference type="InterPro" id="IPR011645">
    <property type="entry name" value="HNOB_dom_associated"/>
</dbReference>
<dbReference type="Pfam" id="PF07714">
    <property type="entry name" value="PK_Tyr_Ser-Thr"/>
    <property type="match status" value="1"/>
</dbReference>
<dbReference type="PANTHER" id="PTHR11920">
    <property type="entry name" value="GUANYLYL CYCLASE"/>
    <property type="match status" value="1"/>
</dbReference>
<organism evidence="20 21">
    <name type="scientific">Tropilaelaps mercedesae</name>
    <dbReference type="NCBI Taxonomy" id="418985"/>
    <lineage>
        <taxon>Eukaryota</taxon>
        <taxon>Metazoa</taxon>
        <taxon>Ecdysozoa</taxon>
        <taxon>Arthropoda</taxon>
        <taxon>Chelicerata</taxon>
        <taxon>Arachnida</taxon>
        <taxon>Acari</taxon>
        <taxon>Parasitiformes</taxon>
        <taxon>Mesostigmata</taxon>
        <taxon>Gamasina</taxon>
        <taxon>Dermanyssoidea</taxon>
        <taxon>Laelapidae</taxon>
        <taxon>Tropilaelaps</taxon>
    </lineage>
</organism>
<dbReference type="AlphaFoldDB" id="A0A1V9XPT1"/>
<evidence type="ECO:0000256" key="9">
    <source>
        <dbReference type="ARBA" id="ARBA00023136"/>
    </source>
</evidence>
<keyword evidence="10" id="KW-0675">Receptor</keyword>
<dbReference type="Gene3D" id="1.10.510.10">
    <property type="entry name" value="Transferase(Phosphotransferase) domain 1"/>
    <property type="match status" value="1"/>
</dbReference>
<feature type="domain" description="Guanylate cyclase" evidence="19">
    <location>
        <begin position="263"/>
        <end position="393"/>
    </location>
</feature>
<dbReference type="FunFam" id="3.30.70.1230:FF:000004">
    <property type="entry name" value="Guanylate cyclase"/>
    <property type="match status" value="1"/>
</dbReference>
<evidence type="ECO:0000313" key="21">
    <source>
        <dbReference type="Proteomes" id="UP000192247"/>
    </source>
</evidence>
<feature type="domain" description="Protein kinase" evidence="18">
    <location>
        <begin position="1"/>
        <end position="191"/>
    </location>
</feature>
<evidence type="ECO:0000256" key="8">
    <source>
        <dbReference type="ARBA" id="ARBA00023134"/>
    </source>
</evidence>
<dbReference type="EC" id="4.6.1.2" evidence="3 15"/>
<dbReference type="InterPro" id="IPR001245">
    <property type="entry name" value="Ser-Thr/Tyr_kinase_cat_dom"/>
</dbReference>